<feature type="transmembrane region" description="Helical" evidence="6">
    <location>
        <begin position="279"/>
        <end position="303"/>
    </location>
</feature>
<evidence type="ECO:0000256" key="3">
    <source>
        <dbReference type="ARBA" id="ARBA00022692"/>
    </source>
</evidence>
<keyword evidence="2" id="KW-1003">Cell membrane</keyword>
<dbReference type="PANTHER" id="PTHR10010">
    <property type="entry name" value="SOLUTE CARRIER FAMILY 34 SODIUM PHOSPHATE , MEMBER 2-RELATED"/>
    <property type="match status" value="1"/>
</dbReference>
<feature type="transmembrane region" description="Helical" evidence="6">
    <location>
        <begin position="99"/>
        <end position="125"/>
    </location>
</feature>
<accession>A0A398BLR6</accession>
<evidence type="ECO:0000256" key="6">
    <source>
        <dbReference type="SAM" id="Phobius"/>
    </source>
</evidence>
<gene>
    <name evidence="7" type="ORF">D1953_02615</name>
</gene>
<dbReference type="EMBL" id="QWVS01000002">
    <property type="protein sequence ID" value="RID89468.1"/>
    <property type="molecule type" value="Genomic_DNA"/>
</dbReference>
<dbReference type="NCBIfam" id="TIGR00704">
    <property type="entry name" value="NaPi_cotrn_rel"/>
    <property type="match status" value="1"/>
</dbReference>
<protein>
    <submittedName>
        <fullName evidence="7">Na/Pi cotransporter family protein</fullName>
    </submittedName>
</protein>
<dbReference type="GO" id="GO:0044341">
    <property type="term" value="P:sodium-dependent phosphate transport"/>
    <property type="evidence" value="ECO:0007669"/>
    <property type="project" value="InterPro"/>
</dbReference>
<sequence length="306" mass="32652">MYNLFLFLLFIGIFLAGMAVLRMGLFHLSGEALQALLLKLTNKPWKGFLTGIGFTGLLQSSSAVMVMTVGFVSAGSLTFPQTIGIILGTNIGSTFITEFLTFSLDSLIIPGLICGACLTCIPHLALRSSGIAFIGLSAIFAAMSGFKYLSSPIANYPIVQTLLIEMKEHWIIGLLVGIVLTACIHSSSAVIGMAMSFLASGELSVSSAIIIMLGSNIGTCITGYMASIGSGKEATFTAYAHIWLNVLGVFAFLPLVNQLEQLAAYFTPDPATQLAHASVLFNVITSIIVLPFAKHFANFILFLHHR</sequence>
<keyword evidence="4 6" id="KW-1133">Transmembrane helix</keyword>
<feature type="transmembrane region" description="Helical" evidence="6">
    <location>
        <begin position="205"/>
        <end position="226"/>
    </location>
</feature>
<dbReference type="InterPro" id="IPR003841">
    <property type="entry name" value="Na/Pi_transpt"/>
</dbReference>
<evidence type="ECO:0000256" key="5">
    <source>
        <dbReference type="ARBA" id="ARBA00023136"/>
    </source>
</evidence>
<dbReference type="InterPro" id="IPR004633">
    <property type="entry name" value="NaPi_cotrn-rel/YqeW-like"/>
</dbReference>
<dbReference type="NCBIfam" id="NF037997">
    <property type="entry name" value="Na_Pi_symport"/>
    <property type="match status" value="1"/>
</dbReference>
<proteinExistence type="predicted"/>
<evidence type="ECO:0000256" key="1">
    <source>
        <dbReference type="ARBA" id="ARBA00004651"/>
    </source>
</evidence>
<evidence type="ECO:0000256" key="2">
    <source>
        <dbReference type="ARBA" id="ARBA00022475"/>
    </source>
</evidence>
<keyword evidence="8" id="KW-1185">Reference proteome</keyword>
<feature type="transmembrane region" description="Helical" evidence="6">
    <location>
        <begin position="238"/>
        <end position="259"/>
    </location>
</feature>
<feature type="transmembrane region" description="Helical" evidence="6">
    <location>
        <begin position="131"/>
        <end position="149"/>
    </location>
</feature>
<dbReference type="GO" id="GO:0005436">
    <property type="term" value="F:sodium:phosphate symporter activity"/>
    <property type="evidence" value="ECO:0007669"/>
    <property type="project" value="InterPro"/>
</dbReference>
<evidence type="ECO:0000313" key="7">
    <source>
        <dbReference type="EMBL" id="RID89468.1"/>
    </source>
</evidence>
<dbReference type="GO" id="GO:0005886">
    <property type="term" value="C:plasma membrane"/>
    <property type="evidence" value="ECO:0007669"/>
    <property type="project" value="UniProtKB-SubCell"/>
</dbReference>
<comment type="subcellular location">
    <subcellularLocation>
        <location evidence="1">Cell membrane</location>
        <topology evidence="1">Multi-pass membrane protein</topology>
    </subcellularLocation>
</comment>
<dbReference type="RefSeq" id="WP_119115576.1">
    <property type="nucleotide sequence ID" value="NZ_QWVS01000002.1"/>
</dbReference>
<dbReference type="AlphaFoldDB" id="A0A398BLR6"/>
<keyword evidence="5 6" id="KW-0472">Membrane</keyword>
<evidence type="ECO:0000256" key="4">
    <source>
        <dbReference type="ARBA" id="ARBA00022989"/>
    </source>
</evidence>
<comment type="caution">
    <text evidence="7">The sequence shown here is derived from an EMBL/GenBank/DDBJ whole genome shotgun (WGS) entry which is preliminary data.</text>
</comment>
<keyword evidence="3 6" id="KW-0812">Transmembrane</keyword>
<dbReference type="Proteomes" id="UP000266016">
    <property type="component" value="Unassembled WGS sequence"/>
</dbReference>
<feature type="transmembrane region" description="Helical" evidence="6">
    <location>
        <begin position="170"/>
        <end position="199"/>
    </location>
</feature>
<dbReference type="PANTHER" id="PTHR10010:SF46">
    <property type="entry name" value="SODIUM-DEPENDENT PHOSPHATE TRANSPORT PROTEIN 2B"/>
    <property type="match status" value="1"/>
</dbReference>
<reference evidence="7 8" key="1">
    <citation type="submission" date="2018-08" db="EMBL/GenBank/DDBJ databases">
        <title>Bacillus jemisoniae sp. nov., Bacillus chryseoplanitiae sp. nov., Bacillus resnikiae sp. nov., and Bacillus frankliniae sp. nov., isolated from Viking spacecraft and associated surfaces.</title>
        <authorList>
            <person name="Seuylemezian A."/>
            <person name="Vaishampayan P."/>
        </authorList>
    </citation>
    <scope>NUCLEOTIDE SEQUENCE [LARGE SCALE GENOMIC DNA]</scope>
    <source>
        <strain evidence="7 8">MA001</strain>
    </source>
</reference>
<organism evidence="7 8">
    <name type="scientific">Peribacillus asahii</name>
    <dbReference type="NCBI Taxonomy" id="228899"/>
    <lineage>
        <taxon>Bacteria</taxon>
        <taxon>Bacillati</taxon>
        <taxon>Bacillota</taxon>
        <taxon>Bacilli</taxon>
        <taxon>Bacillales</taxon>
        <taxon>Bacillaceae</taxon>
        <taxon>Peribacillus</taxon>
    </lineage>
</organism>
<dbReference type="Pfam" id="PF02690">
    <property type="entry name" value="Na_Pi_cotrans"/>
    <property type="match status" value="2"/>
</dbReference>
<name>A0A398BLR6_9BACI</name>
<evidence type="ECO:0000313" key="8">
    <source>
        <dbReference type="Proteomes" id="UP000266016"/>
    </source>
</evidence>